<dbReference type="Proteomes" id="UP000324104">
    <property type="component" value="Unassembled WGS sequence"/>
</dbReference>
<comment type="caution">
    <text evidence="1">The sequence shown here is derived from an EMBL/GenBank/DDBJ whole genome shotgun (WGS) entry which is preliminary data.</text>
</comment>
<sequence length="165" mass="17086">MRMNRRNVLIGLGTIVAGGGAALGTGAFSTVEADRTVDLSTTGDGSALLALDDGGSELVTVTDDGDGQLELSSESLNQNALTRADGAIEVTNNGENDVGFSVRDDSFDVLDFEVSEGSIVGDPEDLDADDTVSVDLVIDLTDDELDDDIADEITFVADVDDHSTA</sequence>
<dbReference type="AlphaFoldDB" id="A0A5D5AM38"/>
<gene>
    <name evidence="1" type="ORF">FYC77_10700</name>
</gene>
<reference evidence="1 2" key="1">
    <citation type="submission" date="2019-08" db="EMBL/GenBank/DDBJ databases">
        <title>Archaea genome.</title>
        <authorList>
            <person name="Kajale S."/>
            <person name="Shouche Y."/>
            <person name="Deshpande N."/>
            <person name="Sharma A."/>
        </authorList>
    </citation>
    <scope>NUCLEOTIDE SEQUENCE [LARGE SCALE GENOMIC DNA]</scope>
    <source>
        <strain evidence="1 2">ESP3B_9</strain>
    </source>
</reference>
<evidence type="ECO:0008006" key="3">
    <source>
        <dbReference type="Google" id="ProtNLM"/>
    </source>
</evidence>
<dbReference type="InterPro" id="IPR006311">
    <property type="entry name" value="TAT_signal"/>
</dbReference>
<proteinExistence type="predicted"/>
<organism evidence="1 2">
    <name type="scientific">Natrialba swarupiae</name>
    <dbReference type="NCBI Taxonomy" id="2448032"/>
    <lineage>
        <taxon>Archaea</taxon>
        <taxon>Methanobacteriati</taxon>
        <taxon>Methanobacteriota</taxon>
        <taxon>Stenosarchaea group</taxon>
        <taxon>Halobacteria</taxon>
        <taxon>Halobacteriales</taxon>
        <taxon>Natrialbaceae</taxon>
        <taxon>Natrialba</taxon>
    </lineage>
</organism>
<dbReference type="EMBL" id="VTAW01000012">
    <property type="protein sequence ID" value="TYT61937.1"/>
    <property type="molecule type" value="Genomic_DNA"/>
</dbReference>
<evidence type="ECO:0000313" key="2">
    <source>
        <dbReference type="Proteomes" id="UP000324104"/>
    </source>
</evidence>
<keyword evidence="2" id="KW-1185">Reference proteome</keyword>
<name>A0A5D5AM38_9EURY</name>
<dbReference type="RefSeq" id="WP_149081498.1">
    <property type="nucleotide sequence ID" value="NZ_VTAW01000012.1"/>
</dbReference>
<accession>A0A5D5AM38</accession>
<evidence type="ECO:0000313" key="1">
    <source>
        <dbReference type="EMBL" id="TYT61937.1"/>
    </source>
</evidence>
<protein>
    <recommendedName>
        <fullName evidence="3">DUF1102 domain-containing protein</fullName>
    </recommendedName>
</protein>
<dbReference type="PROSITE" id="PS51318">
    <property type="entry name" value="TAT"/>
    <property type="match status" value="1"/>
</dbReference>